<dbReference type="InterPro" id="IPR004360">
    <property type="entry name" value="Glyas_Fos-R_dOase_dom"/>
</dbReference>
<dbReference type="InterPro" id="IPR037523">
    <property type="entry name" value="VOC_core"/>
</dbReference>
<dbReference type="OrthoDB" id="9792626at2"/>
<evidence type="ECO:0000256" key="1">
    <source>
        <dbReference type="ARBA" id="ARBA00022723"/>
    </source>
</evidence>
<dbReference type="GO" id="GO:0046872">
    <property type="term" value="F:metal ion binding"/>
    <property type="evidence" value="ECO:0007669"/>
    <property type="project" value="UniProtKB-KW"/>
</dbReference>
<dbReference type="GO" id="GO:0004462">
    <property type="term" value="F:lactoylglutathione lyase activity"/>
    <property type="evidence" value="ECO:0007669"/>
    <property type="project" value="InterPro"/>
</dbReference>
<comment type="caution">
    <text evidence="3">The sequence shown here is derived from an EMBL/GenBank/DDBJ whole genome shotgun (WGS) entry which is preliminary data.</text>
</comment>
<dbReference type="PANTHER" id="PTHR43279">
    <property type="entry name" value="CATECHOL-2,3-DIOXYGENASE"/>
    <property type="match status" value="1"/>
</dbReference>
<dbReference type="Gene3D" id="3.10.180.10">
    <property type="entry name" value="2,3-Dihydroxybiphenyl 1,2-Dioxygenase, domain 1"/>
    <property type="match status" value="2"/>
</dbReference>
<dbReference type="PANTHER" id="PTHR43279:SF1">
    <property type="entry name" value="CATECHOL-2,3-DIOXYGENASE"/>
    <property type="match status" value="1"/>
</dbReference>
<evidence type="ECO:0000313" key="4">
    <source>
        <dbReference type="Proteomes" id="UP000291613"/>
    </source>
</evidence>
<name>A0A4Q9GPP6_9HYPH</name>
<dbReference type="RefSeq" id="WP_131002542.1">
    <property type="nucleotide sequence ID" value="NZ_JBHSZR010000003.1"/>
</dbReference>
<evidence type="ECO:0000259" key="2">
    <source>
        <dbReference type="PROSITE" id="PS51819"/>
    </source>
</evidence>
<evidence type="ECO:0000313" key="3">
    <source>
        <dbReference type="EMBL" id="TBN53587.1"/>
    </source>
</evidence>
<dbReference type="Proteomes" id="UP000291613">
    <property type="component" value="Unassembled WGS sequence"/>
</dbReference>
<keyword evidence="1" id="KW-0479">Metal-binding</keyword>
<dbReference type="PROSITE" id="PS00934">
    <property type="entry name" value="GLYOXALASE_I_1"/>
    <property type="match status" value="1"/>
</dbReference>
<sequence length="295" mass="30796">METPSSAETAGSRSAAGVTSAGAPIRIGQVVLTVRDMEAVSRFYQDVVGLRVLETGDAGCTLGAGATPLLELWRDPDARRDDPRSAGLFHTAFLLPSRADLAAWMTHAADGGVHVEGASDHLVSEAFYLSDPEGNGVEIYADRPSETWEKRDGMIAMATAQLDLASLAAASTGGWTGAPEGSIIGHVHLRVGALAGAESFYGGALGLDIACRYPGATFFGSGGYHHHIAANVWRSSGAQMRPAGTTGLAEVRLIANAGQMEAIRSRTALEPAVESAPDRLSRRDPWGTSIIVTSV</sequence>
<dbReference type="InterPro" id="IPR029068">
    <property type="entry name" value="Glyas_Bleomycin-R_OHBP_Dase"/>
</dbReference>
<reference evidence="3 4" key="1">
    <citation type="submission" date="2019-02" db="EMBL/GenBank/DDBJ databases">
        <title>Hansschlegelia quercus sp. nov., a novel methylotrophic bacterium from buds of oak (Quercus robur L.).</title>
        <authorList>
            <person name="Agafonova N.V."/>
            <person name="Kaparullina E.N."/>
            <person name="Grouzdev D.S."/>
            <person name="Doronina N.V."/>
        </authorList>
    </citation>
    <scope>NUCLEOTIDE SEQUENCE [LARGE SCALE GENOMIC DNA]</scope>
    <source>
        <strain evidence="3 4">Dub</strain>
    </source>
</reference>
<gene>
    <name evidence="3" type="ORF">EYR15_07165</name>
</gene>
<dbReference type="CDD" id="cd07255">
    <property type="entry name" value="VOC_BsCatE_like_N"/>
    <property type="match status" value="1"/>
</dbReference>
<dbReference type="Pfam" id="PF00903">
    <property type="entry name" value="Glyoxalase"/>
    <property type="match status" value="2"/>
</dbReference>
<accession>A0A4Q9GPP6</accession>
<feature type="domain" description="VOC" evidence="2">
    <location>
        <begin position="26"/>
        <end position="142"/>
    </location>
</feature>
<dbReference type="InterPro" id="IPR018146">
    <property type="entry name" value="Glyoxalase_1_CS"/>
</dbReference>
<protein>
    <submittedName>
        <fullName evidence="3">VOC family protein</fullName>
    </submittedName>
</protein>
<proteinExistence type="predicted"/>
<keyword evidence="4" id="KW-1185">Reference proteome</keyword>
<organism evidence="3 4">
    <name type="scientific">Hansschlegelia quercus</name>
    <dbReference type="NCBI Taxonomy" id="2528245"/>
    <lineage>
        <taxon>Bacteria</taxon>
        <taxon>Pseudomonadati</taxon>
        <taxon>Pseudomonadota</taxon>
        <taxon>Alphaproteobacteria</taxon>
        <taxon>Hyphomicrobiales</taxon>
        <taxon>Methylopilaceae</taxon>
        <taxon>Hansschlegelia</taxon>
    </lineage>
</organism>
<dbReference type="AlphaFoldDB" id="A0A4Q9GPP6"/>
<dbReference type="PROSITE" id="PS51819">
    <property type="entry name" value="VOC"/>
    <property type="match status" value="1"/>
</dbReference>
<dbReference type="EMBL" id="SIUB01000003">
    <property type="protein sequence ID" value="TBN53587.1"/>
    <property type="molecule type" value="Genomic_DNA"/>
</dbReference>
<dbReference type="SUPFAM" id="SSF54593">
    <property type="entry name" value="Glyoxalase/Bleomycin resistance protein/Dihydroxybiphenyl dioxygenase"/>
    <property type="match status" value="2"/>
</dbReference>